<sequence length="112" mass="12667">MSRSHEKEVHNGLPQPENLSSTFLGSRCSFVTRASLHQSESFPGVDVTHQHGGRPSPVSQGTRSYALETFSHYKLTRWHIMVRGGCSTYLRCVLLLTELLRGRGQREGEERK</sequence>
<gene>
    <name evidence="2" type="ORF">E2C01_018662</name>
</gene>
<comment type="caution">
    <text evidence="2">The sequence shown here is derived from an EMBL/GenBank/DDBJ whole genome shotgun (WGS) entry which is preliminary data.</text>
</comment>
<organism evidence="2 3">
    <name type="scientific">Portunus trituberculatus</name>
    <name type="common">Swimming crab</name>
    <name type="synonym">Neptunus trituberculatus</name>
    <dbReference type="NCBI Taxonomy" id="210409"/>
    <lineage>
        <taxon>Eukaryota</taxon>
        <taxon>Metazoa</taxon>
        <taxon>Ecdysozoa</taxon>
        <taxon>Arthropoda</taxon>
        <taxon>Crustacea</taxon>
        <taxon>Multicrustacea</taxon>
        <taxon>Malacostraca</taxon>
        <taxon>Eumalacostraca</taxon>
        <taxon>Eucarida</taxon>
        <taxon>Decapoda</taxon>
        <taxon>Pleocyemata</taxon>
        <taxon>Brachyura</taxon>
        <taxon>Eubrachyura</taxon>
        <taxon>Portunoidea</taxon>
        <taxon>Portunidae</taxon>
        <taxon>Portuninae</taxon>
        <taxon>Portunus</taxon>
    </lineage>
</organism>
<evidence type="ECO:0000256" key="1">
    <source>
        <dbReference type="SAM" id="MobiDB-lite"/>
    </source>
</evidence>
<feature type="region of interest" description="Disordered" evidence="1">
    <location>
        <begin position="1"/>
        <end position="22"/>
    </location>
</feature>
<proteinExistence type="predicted"/>
<feature type="region of interest" description="Disordered" evidence="1">
    <location>
        <begin position="40"/>
        <end position="61"/>
    </location>
</feature>
<evidence type="ECO:0000313" key="2">
    <source>
        <dbReference type="EMBL" id="MPC25543.1"/>
    </source>
</evidence>
<protein>
    <submittedName>
        <fullName evidence="2">Uncharacterized protein</fullName>
    </submittedName>
</protein>
<keyword evidence="3" id="KW-1185">Reference proteome</keyword>
<reference evidence="2 3" key="1">
    <citation type="submission" date="2019-05" db="EMBL/GenBank/DDBJ databases">
        <title>Another draft genome of Portunus trituberculatus and its Hox gene families provides insights of decapod evolution.</title>
        <authorList>
            <person name="Jeong J.-H."/>
            <person name="Song I."/>
            <person name="Kim S."/>
            <person name="Choi T."/>
            <person name="Kim D."/>
            <person name="Ryu S."/>
            <person name="Kim W."/>
        </authorList>
    </citation>
    <scope>NUCLEOTIDE SEQUENCE [LARGE SCALE GENOMIC DNA]</scope>
    <source>
        <tissue evidence="2">Muscle</tissue>
    </source>
</reference>
<dbReference type="EMBL" id="VSRR010001477">
    <property type="protein sequence ID" value="MPC25543.1"/>
    <property type="molecule type" value="Genomic_DNA"/>
</dbReference>
<accession>A0A5B7DX55</accession>
<evidence type="ECO:0000313" key="3">
    <source>
        <dbReference type="Proteomes" id="UP000324222"/>
    </source>
</evidence>
<name>A0A5B7DX55_PORTR</name>
<dbReference type="Proteomes" id="UP000324222">
    <property type="component" value="Unassembled WGS sequence"/>
</dbReference>
<dbReference type="AlphaFoldDB" id="A0A5B7DX55"/>
<feature type="compositionally biased region" description="Basic and acidic residues" evidence="1">
    <location>
        <begin position="1"/>
        <end position="10"/>
    </location>
</feature>